<organism evidence="2 3">
    <name type="scientific">Fistulina hepatica ATCC 64428</name>
    <dbReference type="NCBI Taxonomy" id="1128425"/>
    <lineage>
        <taxon>Eukaryota</taxon>
        <taxon>Fungi</taxon>
        <taxon>Dikarya</taxon>
        <taxon>Basidiomycota</taxon>
        <taxon>Agaricomycotina</taxon>
        <taxon>Agaricomycetes</taxon>
        <taxon>Agaricomycetidae</taxon>
        <taxon>Agaricales</taxon>
        <taxon>Fistulinaceae</taxon>
        <taxon>Fistulina</taxon>
    </lineage>
</organism>
<evidence type="ECO:0000313" key="3">
    <source>
        <dbReference type="Proteomes" id="UP000054144"/>
    </source>
</evidence>
<dbReference type="OrthoDB" id="3260094at2759"/>
<evidence type="ECO:0000313" key="2">
    <source>
        <dbReference type="EMBL" id="KIY53520.1"/>
    </source>
</evidence>
<dbReference type="Proteomes" id="UP000054144">
    <property type="component" value="Unassembled WGS sequence"/>
</dbReference>
<gene>
    <name evidence="2" type="ORF">FISHEDRAFT_68866</name>
</gene>
<dbReference type="EMBL" id="KN881616">
    <property type="protein sequence ID" value="KIY53520.1"/>
    <property type="molecule type" value="Genomic_DNA"/>
</dbReference>
<sequence length="340" mass="39129">MDIPHSLRTLSSPLASTSLQQSQENATKDMAHEIVKLPLDEVFSKYLPLVPSANVDELHLHLKECCVIVNDWWSYFQKDPKDRQEKEDIVFKDLETIFQDIVKTKKSACCSSNHSCDNTVTIENMQMRLWYHLRSHSAVSEPFNFVKDTKSFIHFVLAFAFASLAALGYDPTVKRCCDQSGKLFYVFEIVQDEAHHYFRTIHVLSEYCAVHIPGRGTCVFAVQRCSSFDDTEPFGDEAVLKDFWLEEWVSSEWTIQTYIFNHLEGLKKLMSYPEWLSSIMNHKELLSLITTGDYKKYVMTISHHGEVRLGNVPQHSFPPPIKTCSLALLSITNDLESSWT</sequence>
<dbReference type="AlphaFoldDB" id="A0A0D7ANS5"/>
<dbReference type="InterPro" id="IPR040976">
    <property type="entry name" value="Pkinase_fungal"/>
</dbReference>
<name>A0A0D7ANS5_9AGAR</name>
<accession>A0A0D7ANS5</accession>
<dbReference type="Pfam" id="PF17667">
    <property type="entry name" value="Pkinase_fungal"/>
    <property type="match status" value="1"/>
</dbReference>
<reference evidence="2 3" key="1">
    <citation type="journal article" date="2015" name="Fungal Genet. Biol.">
        <title>Evolution of novel wood decay mechanisms in Agaricales revealed by the genome sequences of Fistulina hepatica and Cylindrobasidium torrendii.</title>
        <authorList>
            <person name="Floudas D."/>
            <person name="Held B.W."/>
            <person name="Riley R."/>
            <person name="Nagy L.G."/>
            <person name="Koehler G."/>
            <person name="Ransdell A.S."/>
            <person name="Younus H."/>
            <person name="Chow J."/>
            <person name="Chiniquy J."/>
            <person name="Lipzen A."/>
            <person name="Tritt A."/>
            <person name="Sun H."/>
            <person name="Haridas S."/>
            <person name="LaButti K."/>
            <person name="Ohm R.A."/>
            <person name="Kues U."/>
            <person name="Blanchette R.A."/>
            <person name="Grigoriev I.V."/>
            <person name="Minto R.E."/>
            <person name="Hibbett D.S."/>
        </authorList>
    </citation>
    <scope>NUCLEOTIDE SEQUENCE [LARGE SCALE GENOMIC DNA]</scope>
    <source>
        <strain evidence="2 3">ATCC 64428</strain>
    </source>
</reference>
<feature type="domain" description="Fungal-type protein kinase" evidence="1">
    <location>
        <begin position="120"/>
        <end position="258"/>
    </location>
</feature>
<keyword evidence="3" id="KW-1185">Reference proteome</keyword>
<evidence type="ECO:0000259" key="1">
    <source>
        <dbReference type="Pfam" id="PF17667"/>
    </source>
</evidence>
<proteinExistence type="predicted"/>
<protein>
    <recommendedName>
        <fullName evidence="1">Fungal-type protein kinase domain-containing protein</fullName>
    </recommendedName>
</protein>